<dbReference type="RefSeq" id="WP_126469734.1">
    <property type="nucleotide sequence ID" value="NZ_RXOE01000002.1"/>
</dbReference>
<dbReference type="InterPro" id="IPR050325">
    <property type="entry name" value="Prot/Nucl_acid_deglycase"/>
</dbReference>
<evidence type="ECO:0000256" key="3">
    <source>
        <dbReference type="ARBA" id="ARBA00038493"/>
    </source>
</evidence>
<comment type="similarity">
    <text evidence="3">Belongs to the peptidase C56 family. HSP31-like subfamily.</text>
</comment>
<evidence type="ECO:0000313" key="7">
    <source>
        <dbReference type="Proteomes" id="UP000267418"/>
    </source>
</evidence>
<evidence type="ECO:0000259" key="5">
    <source>
        <dbReference type="Pfam" id="PF01965"/>
    </source>
</evidence>
<dbReference type="GO" id="GO:0005737">
    <property type="term" value="C:cytoplasm"/>
    <property type="evidence" value="ECO:0007669"/>
    <property type="project" value="TreeGrafter"/>
</dbReference>
<organism evidence="6 7">
    <name type="scientific">Variovorax gossypii</name>
    <dbReference type="NCBI Taxonomy" id="1679495"/>
    <lineage>
        <taxon>Bacteria</taxon>
        <taxon>Pseudomonadati</taxon>
        <taxon>Pseudomonadota</taxon>
        <taxon>Betaproteobacteria</taxon>
        <taxon>Burkholderiales</taxon>
        <taxon>Comamonadaceae</taxon>
        <taxon>Variovorax</taxon>
    </lineage>
</organism>
<dbReference type="Proteomes" id="UP000267418">
    <property type="component" value="Unassembled WGS sequence"/>
</dbReference>
<dbReference type="GO" id="GO:0019243">
    <property type="term" value="P:methylglyoxal catabolic process to D-lactate via S-lactoyl-glutathione"/>
    <property type="evidence" value="ECO:0007669"/>
    <property type="project" value="TreeGrafter"/>
</dbReference>
<keyword evidence="2" id="KW-0456">Lyase</keyword>
<dbReference type="CDD" id="cd03141">
    <property type="entry name" value="GATase1_Hsp31_like"/>
    <property type="match status" value="1"/>
</dbReference>
<sequence length="264" mass="28537">MQSINRRLAVQAIGAALAAASVQGGAATPSTRDAAAAAGRRILIVVSSHDRKGKDLVAGFWFPELTHPAHVFAQAGHAYDIASPRGGMPPFDGFDLKDAGNSWFWIQPEQRNKLANSLRLSQVDPSRYDAVMLVGGHGPMWDFAGNSTLHDIVRSIYERGGIVSAVCHGPAGLLDLKMSDGTRFIEGRKLTSFTNEEEVSRQYDKLIPFELETALRGQKAVFEKAGVFQSRVVVDGRLITGQNPASARPFGEAVVAALERREQA</sequence>
<dbReference type="PANTHER" id="PTHR48094">
    <property type="entry name" value="PROTEIN/NUCLEIC ACID DEGLYCASE DJ-1-RELATED"/>
    <property type="match status" value="1"/>
</dbReference>
<dbReference type="OrthoDB" id="9792284at2"/>
<keyword evidence="1" id="KW-0346">Stress response</keyword>
<evidence type="ECO:0000256" key="1">
    <source>
        <dbReference type="ARBA" id="ARBA00023016"/>
    </source>
</evidence>
<dbReference type="SUPFAM" id="SSF52317">
    <property type="entry name" value="Class I glutamine amidotransferase-like"/>
    <property type="match status" value="1"/>
</dbReference>
<evidence type="ECO:0000313" key="6">
    <source>
        <dbReference type="EMBL" id="RTQ34698.1"/>
    </source>
</evidence>
<comment type="caution">
    <text evidence="6">The sequence shown here is derived from an EMBL/GenBank/DDBJ whole genome shotgun (WGS) entry which is preliminary data.</text>
</comment>
<dbReference type="GO" id="GO:0019172">
    <property type="term" value="F:glyoxalase III activity"/>
    <property type="evidence" value="ECO:0007669"/>
    <property type="project" value="TreeGrafter"/>
</dbReference>
<dbReference type="InterPro" id="IPR002818">
    <property type="entry name" value="DJ-1/PfpI"/>
</dbReference>
<gene>
    <name evidence="6" type="ORF">EJP69_09790</name>
</gene>
<keyword evidence="6" id="KW-0808">Transferase</keyword>
<evidence type="ECO:0000256" key="4">
    <source>
        <dbReference type="SAM" id="SignalP"/>
    </source>
</evidence>
<dbReference type="Gene3D" id="3.40.50.880">
    <property type="match status" value="1"/>
</dbReference>
<keyword evidence="7" id="KW-1185">Reference proteome</keyword>
<name>A0A431TM11_9BURK</name>
<evidence type="ECO:0000256" key="2">
    <source>
        <dbReference type="ARBA" id="ARBA00023239"/>
    </source>
</evidence>
<proteinExistence type="inferred from homology"/>
<feature type="signal peptide" evidence="4">
    <location>
        <begin position="1"/>
        <end position="26"/>
    </location>
</feature>
<keyword evidence="4" id="KW-0732">Signal</keyword>
<dbReference type="PROSITE" id="PS51318">
    <property type="entry name" value="TAT"/>
    <property type="match status" value="1"/>
</dbReference>
<dbReference type="PANTHER" id="PTHR48094:SF11">
    <property type="entry name" value="GLUTATHIONE-INDEPENDENT GLYOXALASE HSP31-RELATED"/>
    <property type="match status" value="1"/>
</dbReference>
<accession>A0A431TM11</accession>
<reference evidence="6 7" key="1">
    <citation type="submission" date="2018-12" db="EMBL/GenBank/DDBJ databases">
        <title>The genome of Variovorax gossypii DSM 100435.</title>
        <authorList>
            <person name="Gao J."/>
            <person name="Sun J."/>
        </authorList>
    </citation>
    <scope>NUCLEOTIDE SEQUENCE [LARGE SCALE GENOMIC DNA]</scope>
    <source>
        <strain evidence="6 7">DSM 100435</strain>
    </source>
</reference>
<dbReference type="GO" id="GO:0016740">
    <property type="term" value="F:transferase activity"/>
    <property type="evidence" value="ECO:0007669"/>
    <property type="project" value="UniProtKB-KW"/>
</dbReference>
<feature type="chain" id="PRO_5018973996" evidence="4">
    <location>
        <begin position="27"/>
        <end position="264"/>
    </location>
</feature>
<protein>
    <submittedName>
        <fullName evidence="6">Type 1 glutamine amidotransferase domain-containing protein</fullName>
    </submittedName>
</protein>
<dbReference type="InterPro" id="IPR029062">
    <property type="entry name" value="Class_I_gatase-like"/>
</dbReference>
<dbReference type="AlphaFoldDB" id="A0A431TM11"/>
<dbReference type="EMBL" id="RXOE01000002">
    <property type="protein sequence ID" value="RTQ34698.1"/>
    <property type="molecule type" value="Genomic_DNA"/>
</dbReference>
<feature type="domain" description="DJ-1/PfpI" evidence="5">
    <location>
        <begin position="64"/>
        <end position="256"/>
    </location>
</feature>
<dbReference type="Pfam" id="PF01965">
    <property type="entry name" value="DJ-1_PfpI"/>
    <property type="match status" value="1"/>
</dbReference>
<dbReference type="InterPro" id="IPR006311">
    <property type="entry name" value="TAT_signal"/>
</dbReference>
<keyword evidence="6" id="KW-0315">Glutamine amidotransferase</keyword>